<organism evidence="7 8">
    <name type="scientific">Saccharopolyspora erythraea</name>
    <name type="common">Streptomyces erythraeus</name>
    <dbReference type="NCBI Taxonomy" id="1836"/>
    <lineage>
        <taxon>Bacteria</taxon>
        <taxon>Bacillati</taxon>
        <taxon>Actinomycetota</taxon>
        <taxon>Actinomycetes</taxon>
        <taxon>Pseudonocardiales</taxon>
        <taxon>Pseudonocardiaceae</taxon>
        <taxon>Saccharopolyspora</taxon>
    </lineage>
</organism>
<protein>
    <submittedName>
        <fullName evidence="7">ABC transporter ATP-binding protein</fullName>
    </submittedName>
</protein>
<evidence type="ECO:0000313" key="7">
    <source>
        <dbReference type="EMBL" id="GAA0553958.1"/>
    </source>
</evidence>
<dbReference type="Gene3D" id="3.40.50.300">
    <property type="entry name" value="P-loop containing nucleotide triphosphate hydrolases"/>
    <property type="match status" value="1"/>
</dbReference>
<name>A0ABN1DWB7_SACER</name>
<dbReference type="EMBL" id="BAAAGS010000062">
    <property type="protein sequence ID" value="GAA0553958.1"/>
    <property type="molecule type" value="Genomic_DNA"/>
</dbReference>
<dbReference type="InterPro" id="IPR051120">
    <property type="entry name" value="ABC_AA/LPS_Transport"/>
</dbReference>
<evidence type="ECO:0000256" key="4">
    <source>
        <dbReference type="ARBA" id="ARBA00022840"/>
    </source>
</evidence>
<feature type="domain" description="ABC transporter" evidence="6">
    <location>
        <begin position="12"/>
        <end position="265"/>
    </location>
</feature>
<evidence type="ECO:0000256" key="1">
    <source>
        <dbReference type="ARBA" id="ARBA00005417"/>
    </source>
</evidence>
<evidence type="ECO:0000313" key="8">
    <source>
        <dbReference type="Proteomes" id="UP001500729"/>
    </source>
</evidence>
<proteinExistence type="inferred from homology"/>
<dbReference type="CDD" id="cd03219">
    <property type="entry name" value="ABC_Mj1267_LivG_branched"/>
    <property type="match status" value="1"/>
</dbReference>
<comment type="similarity">
    <text evidence="1">Belongs to the ABC transporter superfamily.</text>
</comment>
<dbReference type="SUPFAM" id="SSF52540">
    <property type="entry name" value="P-loop containing nucleoside triphosphate hydrolases"/>
    <property type="match status" value="1"/>
</dbReference>
<gene>
    <name evidence="7" type="ORF">GCM10009533_59950</name>
</gene>
<dbReference type="Pfam" id="PF00005">
    <property type="entry name" value="ABC_tran"/>
    <property type="match status" value="1"/>
</dbReference>
<evidence type="ECO:0000259" key="6">
    <source>
        <dbReference type="PROSITE" id="PS50893"/>
    </source>
</evidence>
<keyword evidence="5" id="KW-0029">Amino-acid transport</keyword>
<keyword evidence="4 7" id="KW-0067">ATP-binding</keyword>
<dbReference type="InterPro" id="IPR032823">
    <property type="entry name" value="BCA_ABC_TP_C"/>
</dbReference>
<dbReference type="RefSeq" id="WP_157355961.1">
    <property type="nucleotide sequence ID" value="NZ_BAAAGS010000062.1"/>
</dbReference>
<keyword evidence="8" id="KW-1185">Reference proteome</keyword>
<dbReference type="PROSITE" id="PS50893">
    <property type="entry name" value="ABC_TRANSPORTER_2"/>
    <property type="match status" value="1"/>
</dbReference>
<dbReference type="InterPro" id="IPR027417">
    <property type="entry name" value="P-loop_NTPase"/>
</dbReference>
<reference evidence="7 8" key="1">
    <citation type="journal article" date="2019" name="Int. J. Syst. Evol. Microbiol.">
        <title>The Global Catalogue of Microorganisms (GCM) 10K type strain sequencing project: providing services to taxonomists for standard genome sequencing and annotation.</title>
        <authorList>
            <consortium name="The Broad Institute Genomics Platform"/>
            <consortium name="The Broad Institute Genome Sequencing Center for Infectious Disease"/>
            <person name="Wu L."/>
            <person name="Ma J."/>
        </authorList>
    </citation>
    <scope>NUCLEOTIDE SEQUENCE [LARGE SCALE GENOMIC DNA]</scope>
    <source>
        <strain evidence="7 8">JCM 10303</strain>
    </source>
</reference>
<dbReference type="PANTHER" id="PTHR45772">
    <property type="entry name" value="CONSERVED COMPONENT OF ABC TRANSPORTER FOR NATURAL AMINO ACIDS-RELATED"/>
    <property type="match status" value="1"/>
</dbReference>
<sequence length="269" mass="28955">MPSRELVMNGNVSTEDSLVVDRLTVCFGALCAVTSLALEAEPGRITALIGPNGAGKSTVFNAITGFVPAAEGTVRLGAERLTGLPPHVISQRGVVRTFQKRSLFPRLTVFHNLRIGLHTTEPRSVFGTMLGVPRCRRAQHEVEATARELARFVGIEQELEREARALPYGRQRMLAVAIALAARPAFLLLDEPSAGLNRTETTVMAGLLDRVRKAGVGVVLVEHDMKFLLGISHHVAVLNAGEKIAEGTPAQIQADPQVRAAYLGERTAT</sequence>
<dbReference type="InterPro" id="IPR003439">
    <property type="entry name" value="ABC_transporter-like_ATP-bd"/>
</dbReference>
<dbReference type="PANTHER" id="PTHR45772:SF11">
    <property type="entry name" value="HIGH-AFFINITY BRANCHED-CHAIN AMINO ACID TRANSPORT ATP-BINDING PROTEIN LIVG"/>
    <property type="match status" value="1"/>
</dbReference>
<comment type="caution">
    <text evidence="7">The sequence shown here is derived from an EMBL/GenBank/DDBJ whole genome shotgun (WGS) entry which is preliminary data.</text>
</comment>
<dbReference type="InterPro" id="IPR003593">
    <property type="entry name" value="AAA+_ATPase"/>
</dbReference>
<evidence type="ECO:0000256" key="2">
    <source>
        <dbReference type="ARBA" id="ARBA00022448"/>
    </source>
</evidence>
<accession>A0ABN1DWB7</accession>
<keyword evidence="2" id="KW-0813">Transport</keyword>
<evidence type="ECO:0000256" key="5">
    <source>
        <dbReference type="ARBA" id="ARBA00022970"/>
    </source>
</evidence>
<evidence type="ECO:0000256" key="3">
    <source>
        <dbReference type="ARBA" id="ARBA00022741"/>
    </source>
</evidence>
<keyword evidence="3" id="KW-0547">Nucleotide-binding</keyword>
<dbReference type="SMART" id="SM00382">
    <property type="entry name" value="AAA"/>
    <property type="match status" value="1"/>
</dbReference>
<dbReference type="GO" id="GO:0005524">
    <property type="term" value="F:ATP binding"/>
    <property type="evidence" value="ECO:0007669"/>
    <property type="project" value="UniProtKB-KW"/>
</dbReference>
<dbReference type="Pfam" id="PF12399">
    <property type="entry name" value="BCA_ABC_TP_C"/>
    <property type="match status" value="1"/>
</dbReference>
<dbReference type="Proteomes" id="UP001500729">
    <property type="component" value="Unassembled WGS sequence"/>
</dbReference>